<gene>
    <name evidence="2" type="ORF">C8F04DRAFT_955550</name>
</gene>
<name>A0AAD6SZB7_9AGAR</name>
<dbReference type="Proteomes" id="UP001218188">
    <property type="component" value="Unassembled WGS sequence"/>
</dbReference>
<dbReference type="AlphaFoldDB" id="A0AAD6SZB7"/>
<evidence type="ECO:0000313" key="2">
    <source>
        <dbReference type="EMBL" id="KAJ7035058.1"/>
    </source>
</evidence>
<comment type="caution">
    <text evidence="2">The sequence shown here is derived from an EMBL/GenBank/DDBJ whole genome shotgun (WGS) entry which is preliminary data.</text>
</comment>
<dbReference type="EMBL" id="JARJCM010000053">
    <property type="protein sequence ID" value="KAJ7035058.1"/>
    <property type="molecule type" value="Genomic_DNA"/>
</dbReference>
<keyword evidence="3" id="KW-1185">Reference proteome</keyword>
<feature type="non-terminal residue" evidence="2">
    <location>
        <position position="143"/>
    </location>
</feature>
<reference evidence="2" key="1">
    <citation type="submission" date="2023-03" db="EMBL/GenBank/DDBJ databases">
        <title>Massive genome expansion in bonnet fungi (Mycena s.s.) driven by repeated elements and novel gene families across ecological guilds.</title>
        <authorList>
            <consortium name="Lawrence Berkeley National Laboratory"/>
            <person name="Harder C.B."/>
            <person name="Miyauchi S."/>
            <person name="Viragh M."/>
            <person name="Kuo A."/>
            <person name="Thoen E."/>
            <person name="Andreopoulos B."/>
            <person name="Lu D."/>
            <person name="Skrede I."/>
            <person name="Drula E."/>
            <person name="Henrissat B."/>
            <person name="Morin E."/>
            <person name="Kohler A."/>
            <person name="Barry K."/>
            <person name="LaButti K."/>
            <person name="Morin E."/>
            <person name="Salamov A."/>
            <person name="Lipzen A."/>
            <person name="Mereny Z."/>
            <person name="Hegedus B."/>
            <person name="Baldrian P."/>
            <person name="Stursova M."/>
            <person name="Weitz H."/>
            <person name="Taylor A."/>
            <person name="Grigoriev I.V."/>
            <person name="Nagy L.G."/>
            <person name="Martin F."/>
            <person name="Kauserud H."/>
        </authorList>
    </citation>
    <scope>NUCLEOTIDE SEQUENCE</scope>
    <source>
        <strain evidence="2">CBHHK200</strain>
    </source>
</reference>
<evidence type="ECO:0000313" key="3">
    <source>
        <dbReference type="Proteomes" id="UP001218188"/>
    </source>
</evidence>
<proteinExistence type="predicted"/>
<sequence length="143" mass="16264">MSRGGPVAGSASRPSAVPSMEAALRAQIEDLVQRNRTLEHTNKKLVDGIALDADRDKRVTRDNQTKLNAEQRTWREGCNRLLSCHHLAHLRISAKLSAAQIALLKEMELSRQEKVARLHRDFQLTMFRIREGELDAKIEELEE</sequence>
<evidence type="ECO:0000256" key="1">
    <source>
        <dbReference type="SAM" id="MobiDB-lite"/>
    </source>
</evidence>
<protein>
    <submittedName>
        <fullName evidence="2">Uncharacterized protein</fullName>
    </submittedName>
</protein>
<organism evidence="2 3">
    <name type="scientific">Mycena alexandri</name>
    <dbReference type="NCBI Taxonomy" id="1745969"/>
    <lineage>
        <taxon>Eukaryota</taxon>
        <taxon>Fungi</taxon>
        <taxon>Dikarya</taxon>
        <taxon>Basidiomycota</taxon>
        <taxon>Agaricomycotina</taxon>
        <taxon>Agaricomycetes</taxon>
        <taxon>Agaricomycetidae</taxon>
        <taxon>Agaricales</taxon>
        <taxon>Marasmiineae</taxon>
        <taxon>Mycenaceae</taxon>
        <taxon>Mycena</taxon>
    </lineage>
</organism>
<accession>A0AAD6SZB7</accession>
<feature type="region of interest" description="Disordered" evidence="1">
    <location>
        <begin position="1"/>
        <end position="20"/>
    </location>
</feature>